<comment type="subunit">
    <text evidence="7">Monomer. Binds directly to the core enzyme of the DNA-dependent RNA polymerase and to nascent RNA.</text>
</comment>
<dbReference type="NCBIfam" id="TIGR01953">
    <property type="entry name" value="NusA"/>
    <property type="match status" value="1"/>
</dbReference>
<reference evidence="11" key="1">
    <citation type="submission" date="2023-07" db="EMBL/GenBank/DDBJ databases">
        <title>Between Cages and Wild: Unraveling the Impact of Captivity on Animal Microbiomes and Antimicrobial Resistance.</title>
        <authorList>
            <person name="Schmartz G.P."/>
            <person name="Rehner J."/>
            <person name="Schuff M.J."/>
            <person name="Becker S.L."/>
            <person name="Kravczyk M."/>
            <person name="Gurevich A."/>
            <person name="Francke R."/>
            <person name="Mueller R."/>
            <person name="Keller V."/>
            <person name="Keller A."/>
        </authorList>
    </citation>
    <scope>NUCLEOTIDE SEQUENCE</scope>
    <source>
        <strain evidence="11">S39M_St_73</strain>
    </source>
</reference>
<comment type="caution">
    <text evidence="11">The sequence shown here is derived from an EMBL/GenBank/DDBJ whole genome shotgun (WGS) entry which is preliminary data.</text>
</comment>
<keyword evidence="5 7" id="KW-0805">Transcription regulation</keyword>
<keyword evidence="3 7" id="KW-0889">Transcription antitermination</keyword>
<dbReference type="FunFam" id="3.30.1480.10:FF:000002">
    <property type="entry name" value="Transcription termination/antitermination protein NusA"/>
    <property type="match status" value="1"/>
</dbReference>
<evidence type="ECO:0000313" key="11">
    <source>
        <dbReference type="EMBL" id="MDO5456755.1"/>
    </source>
</evidence>
<dbReference type="InterPro" id="IPR030842">
    <property type="entry name" value="TF_NusA_bacterial"/>
</dbReference>
<protein>
    <recommendedName>
        <fullName evidence="7">Transcription termination/antitermination protein NusA</fullName>
    </recommendedName>
</protein>
<name>A0AA43UBJ4_9LACT</name>
<keyword evidence="2 7" id="KW-0963">Cytoplasm</keyword>
<dbReference type="Proteomes" id="UP001171751">
    <property type="component" value="Unassembled WGS sequence"/>
</dbReference>
<comment type="function">
    <text evidence="7">Participates in both transcription termination and antitermination.</text>
</comment>
<dbReference type="Pfam" id="PF08529">
    <property type="entry name" value="NusA_N"/>
    <property type="match status" value="1"/>
</dbReference>
<keyword evidence="6 7" id="KW-0804">Transcription</keyword>
<accession>A0AA43UBJ4</accession>
<dbReference type="Gene3D" id="3.30.1480.10">
    <property type="entry name" value="NusA, N-terminal domain"/>
    <property type="match status" value="1"/>
</dbReference>
<dbReference type="Pfam" id="PF26594">
    <property type="entry name" value="KH_NusA_2nd"/>
    <property type="match status" value="1"/>
</dbReference>
<dbReference type="InterPro" id="IPR036555">
    <property type="entry name" value="NusA_N_sf"/>
</dbReference>
<dbReference type="CDD" id="cd04455">
    <property type="entry name" value="S1_NusA"/>
    <property type="match status" value="1"/>
</dbReference>
<feature type="compositionally biased region" description="Acidic residues" evidence="8">
    <location>
        <begin position="443"/>
        <end position="456"/>
    </location>
</feature>
<proteinExistence type="inferred from homology"/>
<dbReference type="SUPFAM" id="SSF69705">
    <property type="entry name" value="Transcription factor NusA, N-terminal domain"/>
    <property type="match status" value="1"/>
</dbReference>
<dbReference type="CDD" id="cd02134">
    <property type="entry name" value="KH-II_NusA_rpt1"/>
    <property type="match status" value="1"/>
</dbReference>
<dbReference type="CDD" id="cd22529">
    <property type="entry name" value="KH-II_NusA_rpt2"/>
    <property type="match status" value="1"/>
</dbReference>
<dbReference type="PROSITE" id="PS50084">
    <property type="entry name" value="KH_TYPE_1"/>
    <property type="match status" value="1"/>
</dbReference>
<dbReference type="GO" id="GO:0003700">
    <property type="term" value="F:DNA-binding transcription factor activity"/>
    <property type="evidence" value="ECO:0007669"/>
    <property type="project" value="InterPro"/>
</dbReference>
<dbReference type="InterPro" id="IPR004087">
    <property type="entry name" value="KH_dom"/>
</dbReference>
<dbReference type="GO" id="GO:0005829">
    <property type="term" value="C:cytosol"/>
    <property type="evidence" value="ECO:0007669"/>
    <property type="project" value="TreeGrafter"/>
</dbReference>
<dbReference type="FunFam" id="3.30.300.20:FF:000005">
    <property type="entry name" value="Transcription termination/antitermination protein NusA"/>
    <property type="match status" value="1"/>
</dbReference>
<dbReference type="InterPro" id="IPR015946">
    <property type="entry name" value="KH_dom-like_a/b"/>
</dbReference>
<dbReference type="AlphaFoldDB" id="A0AA43UBJ4"/>
<dbReference type="InterPro" id="IPR058582">
    <property type="entry name" value="KH_NusA_2nd"/>
</dbReference>
<keyword evidence="1 7" id="KW-0806">Transcription termination</keyword>
<dbReference type="HAMAP" id="MF_00945_B">
    <property type="entry name" value="NusA_B"/>
    <property type="match status" value="1"/>
</dbReference>
<dbReference type="SMART" id="SM00322">
    <property type="entry name" value="KH"/>
    <property type="match status" value="2"/>
</dbReference>
<keyword evidence="12" id="KW-1185">Reference proteome</keyword>
<evidence type="ECO:0000256" key="2">
    <source>
        <dbReference type="ARBA" id="ARBA00022490"/>
    </source>
</evidence>
<evidence type="ECO:0000256" key="8">
    <source>
        <dbReference type="SAM" id="MobiDB-lite"/>
    </source>
</evidence>
<feature type="compositionally biased region" description="Acidic residues" evidence="8">
    <location>
        <begin position="397"/>
        <end position="406"/>
    </location>
</feature>
<dbReference type="PANTHER" id="PTHR22648">
    <property type="entry name" value="TRANSCRIPTION TERMINATION FACTOR NUSA"/>
    <property type="match status" value="1"/>
</dbReference>
<dbReference type="InterPro" id="IPR009019">
    <property type="entry name" value="KH_sf_prok-type"/>
</dbReference>
<evidence type="ECO:0000259" key="10">
    <source>
        <dbReference type="SMART" id="SM00322"/>
    </source>
</evidence>
<feature type="compositionally biased region" description="Basic and acidic residues" evidence="8">
    <location>
        <begin position="433"/>
        <end position="442"/>
    </location>
</feature>
<comment type="subcellular location">
    <subcellularLocation>
        <location evidence="7">Cytoplasm</location>
    </subcellularLocation>
</comment>
<evidence type="ECO:0000256" key="5">
    <source>
        <dbReference type="ARBA" id="ARBA00023015"/>
    </source>
</evidence>
<evidence type="ECO:0000313" key="12">
    <source>
        <dbReference type="Proteomes" id="UP001171751"/>
    </source>
</evidence>
<feature type="region of interest" description="Disordered" evidence="8">
    <location>
        <begin position="355"/>
        <end position="377"/>
    </location>
</feature>
<dbReference type="GO" id="GO:0006353">
    <property type="term" value="P:DNA-templated transcription termination"/>
    <property type="evidence" value="ECO:0007669"/>
    <property type="project" value="UniProtKB-UniRule"/>
</dbReference>
<dbReference type="Pfam" id="PF13184">
    <property type="entry name" value="KH_NusA_1st"/>
    <property type="match status" value="1"/>
</dbReference>
<dbReference type="FunFam" id="2.40.50.140:FF:000058">
    <property type="entry name" value="Transcription termination/antitermination protein NusA"/>
    <property type="match status" value="1"/>
</dbReference>
<comment type="similarity">
    <text evidence="7">Belongs to the NusA family.</text>
</comment>
<dbReference type="InterPro" id="IPR013735">
    <property type="entry name" value="TF_NusA_N"/>
</dbReference>
<dbReference type="Pfam" id="PF00575">
    <property type="entry name" value="S1"/>
    <property type="match status" value="1"/>
</dbReference>
<sequence>MSEGILEALQVIEDQKGISKEIIIEAIETALISAYKKNFGQTQNVEVVFNRSKDQFEIYQSKKVVEEVEDPSLEIALTDAQEKNPAYEPGDVIKFLIEPTSFGRIAAQTAKQVITQRVREEERNLVYDEFIQYEDDLLQGVVERMDNRFIYINLGKIEAALSKHDRIPNEDYRPHDRIKVYVSKVENTTKGPQVYVSRTHPNLVKRLFEQEVPEVFDGIVEIKSIAREAGDRSKVAVYADDSTIDPVGTCVGPRGQRVQNVVNELNGENMDIIEWDTDPAVFITNALKPADVVDIHFINEEKTSCIVVVPDHQLSLAIGKRGQNVRLAARLTNCKIDIKSESDMNDFDLEAAKALAASEESADQKDVPEIENEQEPAVQENLTTENLEAVIEEVEEIEEEEMDESMESALEKEDYETGELSSEQAEDMADLGQIHDEYRRIDEEFEESEAVDEEAVKDDHDLMDSIDEDLSE</sequence>
<dbReference type="GO" id="GO:0003723">
    <property type="term" value="F:RNA binding"/>
    <property type="evidence" value="ECO:0007669"/>
    <property type="project" value="UniProtKB-UniRule"/>
</dbReference>
<dbReference type="Gene3D" id="3.30.300.20">
    <property type="match status" value="2"/>
</dbReference>
<evidence type="ECO:0000256" key="1">
    <source>
        <dbReference type="ARBA" id="ARBA00022472"/>
    </source>
</evidence>
<dbReference type="GO" id="GO:0031564">
    <property type="term" value="P:transcription antitermination"/>
    <property type="evidence" value="ECO:0007669"/>
    <property type="project" value="UniProtKB-UniRule"/>
</dbReference>
<dbReference type="SUPFAM" id="SSF54814">
    <property type="entry name" value="Prokaryotic type KH domain (KH-domain type II)"/>
    <property type="match status" value="2"/>
</dbReference>
<evidence type="ECO:0000259" key="9">
    <source>
        <dbReference type="SMART" id="SM00316"/>
    </source>
</evidence>
<dbReference type="InterPro" id="IPR003029">
    <property type="entry name" value="S1_domain"/>
</dbReference>
<evidence type="ECO:0000256" key="4">
    <source>
        <dbReference type="ARBA" id="ARBA00022884"/>
    </source>
</evidence>
<dbReference type="SMART" id="SM00316">
    <property type="entry name" value="S1"/>
    <property type="match status" value="1"/>
</dbReference>
<gene>
    <name evidence="7 11" type="primary">nusA</name>
    <name evidence="11" type="ORF">Q4F26_00280</name>
</gene>
<dbReference type="EMBL" id="JAUNQW010000001">
    <property type="protein sequence ID" value="MDO5456755.1"/>
    <property type="molecule type" value="Genomic_DNA"/>
</dbReference>
<dbReference type="PANTHER" id="PTHR22648:SF0">
    <property type="entry name" value="TRANSCRIPTION TERMINATION_ANTITERMINATION PROTEIN NUSA"/>
    <property type="match status" value="1"/>
</dbReference>
<dbReference type="InterPro" id="IPR010213">
    <property type="entry name" value="TF_NusA"/>
</dbReference>
<organism evidence="11 12">
    <name type="scientific">Atopococcus tabaci</name>
    <dbReference type="NCBI Taxonomy" id="269774"/>
    <lineage>
        <taxon>Bacteria</taxon>
        <taxon>Bacillati</taxon>
        <taxon>Bacillota</taxon>
        <taxon>Bacilli</taxon>
        <taxon>Lactobacillales</taxon>
        <taxon>Carnobacteriaceae</taxon>
        <taxon>Atopococcus</taxon>
    </lineage>
</organism>
<dbReference type="SUPFAM" id="SSF50249">
    <property type="entry name" value="Nucleic acid-binding proteins"/>
    <property type="match status" value="1"/>
</dbReference>
<evidence type="ECO:0000256" key="3">
    <source>
        <dbReference type="ARBA" id="ARBA00022814"/>
    </source>
</evidence>
<feature type="region of interest" description="Disordered" evidence="8">
    <location>
        <begin position="397"/>
        <end position="472"/>
    </location>
</feature>
<feature type="domain" description="S1 motif" evidence="9">
    <location>
        <begin position="133"/>
        <end position="199"/>
    </location>
</feature>
<dbReference type="InterPro" id="IPR025249">
    <property type="entry name" value="TF_NusA_KH_1st"/>
</dbReference>
<evidence type="ECO:0000256" key="7">
    <source>
        <dbReference type="HAMAP-Rule" id="MF_00945"/>
    </source>
</evidence>
<dbReference type="InterPro" id="IPR012340">
    <property type="entry name" value="NA-bd_OB-fold"/>
</dbReference>
<feature type="domain" description="K Homology" evidence="10">
    <location>
        <begin position="229"/>
        <end position="302"/>
    </location>
</feature>
<feature type="domain" description="K Homology" evidence="10">
    <location>
        <begin position="303"/>
        <end position="399"/>
    </location>
</feature>
<evidence type="ECO:0000256" key="6">
    <source>
        <dbReference type="ARBA" id="ARBA00023163"/>
    </source>
</evidence>
<dbReference type="Gene3D" id="2.40.50.140">
    <property type="entry name" value="Nucleic acid-binding proteins"/>
    <property type="match status" value="1"/>
</dbReference>
<keyword evidence="4 7" id="KW-0694">RNA-binding</keyword>
<dbReference type="FunFam" id="3.30.300.20:FF:000002">
    <property type="entry name" value="Transcription termination/antitermination protein NusA"/>
    <property type="match status" value="1"/>
</dbReference>